<sequence length="400" mass="45985">MFELSHLNREIFIYVESIDISNKTLLTDFIESNNFSRFFEILGLEFPIDGPTMLLFKNYEYRKREGSIYSLGISTIDRLRQEERVTLIEDSFIVRAEIDLKGIKQDILGSSVSHIFLEEKYFFTYRFHLESAYGSSFQLPNKGRTRLIIKDVGQGSWTEIEVDKKLTLIFDAGTYYSTKASKVTSMYGNRDSSYQTDCPGLIISHWDVDHYHFLKVMTDATISSLKFILCRNFTPSLMSRVIFSRLAKLNKNLISISADIRTVSVKETPLFPYYDNKRFTIFNSGYSRSRNKNGLSLLIRTATKSVLLTGDQHYGQFDHFVIPSYLNYGHRHYLIVPHHGGNAGSYNFNLQQKVKKGDAIISVGSNTYGHPLPSILKCLRAASFNIRRTDIVGRDIDIHL</sequence>
<dbReference type="OrthoDB" id="9761531at2"/>
<evidence type="ECO:0008006" key="3">
    <source>
        <dbReference type="Google" id="ProtNLM"/>
    </source>
</evidence>
<name>A0A6N8JKC6_9BACT</name>
<dbReference type="InterPro" id="IPR052159">
    <property type="entry name" value="Competence_DNA_uptake"/>
</dbReference>
<dbReference type="AlphaFoldDB" id="A0A6N8JKC6"/>
<protein>
    <recommendedName>
        <fullName evidence="3">Metallo-beta-lactamase domain-containing protein</fullName>
    </recommendedName>
</protein>
<dbReference type="InterPro" id="IPR036866">
    <property type="entry name" value="RibonucZ/Hydroxyglut_hydro"/>
</dbReference>
<dbReference type="Gene3D" id="3.60.15.10">
    <property type="entry name" value="Ribonuclease Z/Hydroxyacylglutathione hydrolase-like"/>
    <property type="match status" value="1"/>
</dbReference>
<dbReference type="RefSeq" id="WP_157303615.1">
    <property type="nucleotide sequence ID" value="NZ_BAAAZB010000005.1"/>
</dbReference>
<keyword evidence="2" id="KW-1185">Reference proteome</keyword>
<evidence type="ECO:0000313" key="1">
    <source>
        <dbReference type="EMBL" id="MVT44826.1"/>
    </source>
</evidence>
<evidence type="ECO:0000313" key="2">
    <source>
        <dbReference type="Proteomes" id="UP000468388"/>
    </source>
</evidence>
<proteinExistence type="predicted"/>
<dbReference type="SUPFAM" id="SSF56281">
    <property type="entry name" value="Metallo-hydrolase/oxidoreductase"/>
    <property type="match status" value="1"/>
</dbReference>
<organism evidence="1 2">
    <name type="scientific">Chitinophaga oryziterrae</name>
    <dbReference type="NCBI Taxonomy" id="1031224"/>
    <lineage>
        <taxon>Bacteria</taxon>
        <taxon>Pseudomonadati</taxon>
        <taxon>Bacteroidota</taxon>
        <taxon>Chitinophagia</taxon>
        <taxon>Chitinophagales</taxon>
        <taxon>Chitinophagaceae</taxon>
        <taxon>Chitinophaga</taxon>
    </lineage>
</organism>
<dbReference type="PANTHER" id="PTHR30619">
    <property type="entry name" value="DNA INTERNALIZATION/COMPETENCE PROTEIN COMEC/REC2"/>
    <property type="match status" value="1"/>
</dbReference>
<dbReference type="EMBL" id="WRXO01000013">
    <property type="protein sequence ID" value="MVT44826.1"/>
    <property type="molecule type" value="Genomic_DNA"/>
</dbReference>
<gene>
    <name evidence="1" type="ORF">GO495_29815</name>
</gene>
<reference evidence="1 2" key="1">
    <citation type="submission" date="2019-12" db="EMBL/GenBank/DDBJ databases">
        <title>The draft genomic sequence of strain Chitinophaga oryziterrae JCM 16595.</title>
        <authorList>
            <person name="Zhang X."/>
        </authorList>
    </citation>
    <scope>NUCLEOTIDE SEQUENCE [LARGE SCALE GENOMIC DNA]</scope>
    <source>
        <strain evidence="1 2">JCM 16595</strain>
    </source>
</reference>
<accession>A0A6N8JKC6</accession>
<dbReference type="Proteomes" id="UP000468388">
    <property type="component" value="Unassembled WGS sequence"/>
</dbReference>
<comment type="caution">
    <text evidence="1">The sequence shown here is derived from an EMBL/GenBank/DDBJ whole genome shotgun (WGS) entry which is preliminary data.</text>
</comment>
<dbReference type="PANTHER" id="PTHR30619:SF1">
    <property type="entry name" value="RECOMBINATION PROTEIN 2"/>
    <property type="match status" value="1"/>
</dbReference>